<evidence type="ECO:0000256" key="2">
    <source>
        <dbReference type="SAM" id="SignalP"/>
    </source>
</evidence>
<keyword evidence="2" id="KW-0732">Signal</keyword>
<dbReference type="EMBL" id="JACEFO010002272">
    <property type="protein sequence ID" value="KAF8669379.1"/>
    <property type="molecule type" value="Genomic_DNA"/>
</dbReference>
<gene>
    <name evidence="3" type="ORF">HU200_051721</name>
</gene>
<keyword evidence="4" id="KW-1185">Reference proteome</keyword>
<organism evidence="3 4">
    <name type="scientific">Digitaria exilis</name>
    <dbReference type="NCBI Taxonomy" id="1010633"/>
    <lineage>
        <taxon>Eukaryota</taxon>
        <taxon>Viridiplantae</taxon>
        <taxon>Streptophyta</taxon>
        <taxon>Embryophyta</taxon>
        <taxon>Tracheophyta</taxon>
        <taxon>Spermatophyta</taxon>
        <taxon>Magnoliopsida</taxon>
        <taxon>Liliopsida</taxon>
        <taxon>Poales</taxon>
        <taxon>Poaceae</taxon>
        <taxon>PACMAD clade</taxon>
        <taxon>Panicoideae</taxon>
        <taxon>Panicodae</taxon>
        <taxon>Paniceae</taxon>
        <taxon>Anthephorinae</taxon>
        <taxon>Digitaria</taxon>
    </lineage>
</organism>
<accession>A0A835AVS3</accession>
<feature type="chain" id="PRO_5032915889" evidence="2">
    <location>
        <begin position="26"/>
        <end position="99"/>
    </location>
</feature>
<reference evidence="3" key="1">
    <citation type="submission" date="2020-07" db="EMBL/GenBank/DDBJ databases">
        <title>Genome sequence and genetic diversity analysis of an under-domesticated orphan crop, white fonio (Digitaria exilis).</title>
        <authorList>
            <person name="Bennetzen J.L."/>
            <person name="Chen S."/>
            <person name="Ma X."/>
            <person name="Wang X."/>
            <person name="Yssel A.E.J."/>
            <person name="Chaluvadi S.R."/>
            <person name="Johnson M."/>
            <person name="Gangashetty P."/>
            <person name="Hamidou F."/>
            <person name="Sanogo M.D."/>
            <person name="Zwaenepoel A."/>
            <person name="Wallace J."/>
            <person name="Van De Peer Y."/>
            <person name="Van Deynze A."/>
        </authorList>
    </citation>
    <scope>NUCLEOTIDE SEQUENCE</scope>
    <source>
        <tissue evidence="3">Leaves</tissue>
    </source>
</reference>
<sequence>MAPRIAVLTILVVVSLVILPGQVKGEAQLGGSNEEGSPERVAVGGGASPLSECHEKRLYKGPCLEVFCTVRCLLLLQMRQGGHCRGSFLKSRCYCFACS</sequence>
<dbReference type="OrthoDB" id="687172at2759"/>
<feature type="signal peptide" evidence="2">
    <location>
        <begin position="1"/>
        <end position="25"/>
    </location>
</feature>
<feature type="region of interest" description="Disordered" evidence="1">
    <location>
        <begin position="27"/>
        <end position="48"/>
    </location>
</feature>
<evidence type="ECO:0000313" key="3">
    <source>
        <dbReference type="EMBL" id="KAF8669379.1"/>
    </source>
</evidence>
<comment type="caution">
    <text evidence="3">The sequence shown here is derived from an EMBL/GenBank/DDBJ whole genome shotgun (WGS) entry which is preliminary data.</text>
</comment>
<protein>
    <submittedName>
        <fullName evidence="3">Uncharacterized protein</fullName>
    </submittedName>
</protein>
<dbReference type="Proteomes" id="UP000636709">
    <property type="component" value="Unassembled WGS sequence"/>
</dbReference>
<evidence type="ECO:0000256" key="1">
    <source>
        <dbReference type="SAM" id="MobiDB-lite"/>
    </source>
</evidence>
<dbReference type="AlphaFoldDB" id="A0A835AVS3"/>
<evidence type="ECO:0000313" key="4">
    <source>
        <dbReference type="Proteomes" id="UP000636709"/>
    </source>
</evidence>
<proteinExistence type="predicted"/>
<name>A0A835AVS3_9POAL</name>